<comment type="caution">
    <text evidence="1">The sequence shown here is derived from an EMBL/GenBank/DDBJ whole genome shotgun (WGS) entry which is preliminary data.</text>
</comment>
<reference evidence="1 2" key="1">
    <citation type="submission" date="2019-11" db="EMBL/GenBank/DDBJ databases">
        <title>Whole genome sequence of Oryza granulata.</title>
        <authorList>
            <person name="Li W."/>
        </authorList>
    </citation>
    <scope>NUCLEOTIDE SEQUENCE [LARGE SCALE GENOMIC DNA]</scope>
    <source>
        <strain evidence="2">cv. Menghai</strain>
        <tissue evidence="1">Leaf</tissue>
    </source>
</reference>
<name>A0A6G1FAG0_9ORYZ</name>
<sequence length="91" mass="10361">MRDLVCKLRKQVDSTDARPNQSWLQLTYALARDLVESGDLTDGEKESIHGQKNLGLKLVGYDRDDARYEAMRFSKVGSTNGRNDNDFLFCC</sequence>
<accession>A0A6G1FAG0</accession>
<dbReference type="OrthoDB" id="713792at2759"/>
<organism evidence="1 2">
    <name type="scientific">Oryza meyeriana var. granulata</name>
    <dbReference type="NCBI Taxonomy" id="110450"/>
    <lineage>
        <taxon>Eukaryota</taxon>
        <taxon>Viridiplantae</taxon>
        <taxon>Streptophyta</taxon>
        <taxon>Embryophyta</taxon>
        <taxon>Tracheophyta</taxon>
        <taxon>Spermatophyta</taxon>
        <taxon>Magnoliopsida</taxon>
        <taxon>Liliopsida</taxon>
        <taxon>Poales</taxon>
        <taxon>Poaceae</taxon>
        <taxon>BOP clade</taxon>
        <taxon>Oryzoideae</taxon>
        <taxon>Oryzeae</taxon>
        <taxon>Oryzinae</taxon>
        <taxon>Oryza</taxon>
        <taxon>Oryza meyeriana</taxon>
    </lineage>
</organism>
<evidence type="ECO:0000313" key="2">
    <source>
        <dbReference type="Proteomes" id="UP000479710"/>
    </source>
</evidence>
<keyword evidence="2" id="KW-1185">Reference proteome</keyword>
<evidence type="ECO:0000313" key="1">
    <source>
        <dbReference type="EMBL" id="KAF0933839.1"/>
    </source>
</evidence>
<gene>
    <name evidence="1" type="ORF">E2562_019293</name>
</gene>
<protein>
    <submittedName>
        <fullName evidence="1">Uncharacterized protein</fullName>
    </submittedName>
</protein>
<proteinExistence type="predicted"/>
<dbReference type="Proteomes" id="UP000479710">
    <property type="component" value="Unassembled WGS sequence"/>
</dbReference>
<dbReference type="EMBL" id="SPHZ02000001">
    <property type="protein sequence ID" value="KAF0933839.1"/>
    <property type="molecule type" value="Genomic_DNA"/>
</dbReference>
<dbReference type="AlphaFoldDB" id="A0A6G1FAG0"/>